<dbReference type="EMBL" id="AUND01000005">
    <property type="protein sequence ID" value="KEO55025.1"/>
    <property type="molecule type" value="Genomic_DNA"/>
</dbReference>
<evidence type="ECO:0008006" key="4">
    <source>
        <dbReference type="Google" id="ProtNLM"/>
    </source>
</evidence>
<organism evidence="2 3">
    <name type="scientific">Thioclava pacifica DSM 10166</name>
    <dbReference type="NCBI Taxonomy" id="1353537"/>
    <lineage>
        <taxon>Bacteria</taxon>
        <taxon>Pseudomonadati</taxon>
        <taxon>Pseudomonadota</taxon>
        <taxon>Alphaproteobacteria</taxon>
        <taxon>Rhodobacterales</taxon>
        <taxon>Paracoccaceae</taxon>
        <taxon>Thioclava</taxon>
    </lineage>
</organism>
<keyword evidence="1" id="KW-1133">Transmembrane helix</keyword>
<feature type="transmembrane region" description="Helical" evidence="1">
    <location>
        <begin position="301"/>
        <end position="320"/>
    </location>
</feature>
<dbReference type="Proteomes" id="UP000027432">
    <property type="component" value="Unassembled WGS sequence"/>
</dbReference>
<dbReference type="GO" id="GO:0140359">
    <property type="term" value="F:ABC-type transporter activity"/>
    <property type="evidence" value="ECO:0007669"/>
    <property type="project" value="InterPro"/>
</dbReference>
<feature type="transmembrane region" description="Helical" evidence="1">
    <location>
        <begin position="89"/>
        <end position="107"/>
    </location>
</feature>
<evidence type="ECO:0000256" key="1">
    <source>
        <dbReference type="SAM" id="Phobius"/>
    </source>
</evidence>
<protein>
    <recommendedName>
        <fullName evidence="4">ABC transporter permease</fullName>
    </recommendedName>
</protein>
<feature type="transmembrane region" description="Helical" evidence="1">
    <location>
        <begin position="202"/>
        <end position="220"/>
    </location>
</feature>
<dbReference type="RefSeq" id="WP_038074247.1">
    <property type="nucleotide sequence ID" value="NZ_AUND01000005.1"/>
</dbReference>
<dbReference type="OrthoDB" id="3789452at2"/>
<dbReference type="Pfam" id="PF12679">
    <property type="entry name" value="ABC2_membrane_2"/>
    <property type="match status" value="1"/>
</dbReference>
<dbReference type="PANTHER" id="PTHR43471">
    <property type="entry name" value="ABC TRANSPORTER PERMEASE"/>
    <property type="match status" value="1"/>
</dbReference>
<reference evidence="2 3" key="1">
    <citation type="submission" date="2013-07" db="EMBL/GenBank/DDBJ databases">
        <title>Thioclava pacifica DSM 10166 Genome Sequencing.</title>
        <authorList>
            <person name="Lai Q."/>
            <person name="Shao Z."/>
        </authorList>
    </citation>
    <scope>NUCLEOTIDE SEQUENCE [LARGE SCALE GENOMIC DNA]</scope>
    <source>
        <strain evidence="2 3">DSM 10166</strain>
    </source>
</reference>
<dbReference type="AlphaFoldDB" id="A0A074JGJ2"/>
<dbReference type="GO" id="GO:0005886">
    <property type="term" value="C:plasma membrane"/>
    <property type="evidence" value="ECO:0007669"/>
    <property type="project" value="UniProtKB-SubCell"/>
</dbReference>
<accession>A0A074JGJ2</accession>
<keyword evidence="1" id="KW-0472">Membrane</keyword>
<dbReference type="eggNOG" id="COG1277">
    <property type="taxonomic scope" value="Bacteria"/>
</dbReference>
<evidence type="ECO:0000313" key="3">
    <source>
        <dbReference type="Proteomes" id="UP000027432"/>
    </source>
</evidence>
<feature type="transmembrane region" description="Helical" evidence="1">
    <location>
        <begin position="173"/>
        <end position="195"/>
    </location>
</feature>
<name>A0A074JGJ2_9RHOB</name>
<comment type="caution">
    <text evidence="2">The sequence shown here is derived from an EMBL/GenBank/DDBJ whole genome shotgun (WGS) entry which is preliminary data.</text>
</comment>
<sequence>MSDFTNHPVRTIAGKDIADARRDRFILIVTGFIALAALTSLITGAVALSTDVATYNDAKATLLALGKSLDSIAAPEFYPLKLLRGAIEQFEIIGAVLGILAGFRAAVSERGRQTLALIMTRPVKGWQFLAGKYVAGLVLLSTGLLAVFALAALALQLSSGVGLGLGDLSRIGIVWLVASAYVMVFYGLTFILTLWMKRPANALLISFAVWLLVVLVAPQIGDTLDPDNQVAGGVFKQLQVPKAEQDRIKAGYATFETVRNGIEAASITKHFERFSFAVLGIKDTYTGKALGPILVEKQGDFLWIFLTSLGLAVLMIARPINANRLTKE</sequence>
<gene>
    <name evidence="2" type="ORF">TP2_16645</name>
</gene>
<proteinExistence type="predicted"/>
<keyword evidence="3" id="KW-1185">Reference proteome</keyword>
<keyword evidence="1" id="KW-0812">Transmembrane</keyword>
<dbReference type="STRING" id="1353537.TP2_16645"/>
<feature type="transmembrane region" description="Helical" evidence="1">
    <location>
        <begin position="25"/>
        <end position="48"/>
    </location>
</feature>
<evidence type="ECO:0000313" key="2">
    <source>
        <dbReference type="EMBL" id="KEO55025.1"/>
    </source>
</evidence>
<feature type="transmembrane region" description="Helical" evidence="1">
    <location>
        <begin position="128"/>
        <end position="153"/>
    </location>
</feature>